<gene>
    <name evidence="2" type="primary">vapC</name>
    <name evidence="2" type="ORF">MAMMFC1_02273</name>
</gene>
<feature type="domain" description="PIN" evidence="1">
    <location>
        <begin position="13"/>
        <end position="135"/>
    </location>
</feature>
<dbReference type="Proteomes" id="UP000276437">
    <property type="component" value="Chromosome"/>
</dbReference>
<dbReference type="Pfam" id="PF01850">
    <property type="entry name" value="PIN"/>
    <property type="match status" value="1"/>
</dbReference>
<evidence type="ECO:0000259" key="1">
    <source>
        <dbReference type="Pfam" id="PF01850"/>
    </source>
</evidence>
<evidence type="ECO:0000313" key="3">
    <source>
        <dbReference type="Proteomes" id="UP000276437"/>
    </source>
</evidence>
<dbReference type="InterPro" id="IPR029060">
    <property type="entry name" value="PIN-like_dom_sf"/>
</dbReference>
<dbReference type="KEGG" id="mana:MAMMFC1_02273"/>
<dbReference type="EMBL" id="AP018449">
    <property type="protein sequence ID" value="BBB91589.1"/>
    <property type="molecule type" value="Genomic_DNA"/>
</dbReference>
<dbReference type="GO" id="GO:0004519">
    <property type="term" value="F:endonuclease activity"/>
    <property type="evidence" value="ECO:0007669"/>
    <property type="project" value="UniProtKB-KW"/>
</dbReference>
<dbReference type="RefSeq" id="WP_126308586.1">
    <property type="nucleotide sequence ID" value="NZ_AP018449.1"/>
</dbReference>
<sequence length="145" mass="16078">MGLTEFLAKYKRIALDTNIFISLFAEEPLGEKVVPIIHAVANKGTHEIIASVLSFSECAVRPYRDGNWAALDQVKLMFQMPNLTVCEMDGAVAEEAARIRAVYNLKMPDAIIVATAIIHKADVFLTNDHRLGSVKEIPIIKLDEL</sequence>
<keyword evidence="2" id="KW-0255">Endonuclease</keyword>
<dbReference type="InterPro" id="IPR002716">
    <property type="entry name" value="PIN_dom"/>
</dbReference>
<dbReference type="AlphaFoldDB" id="A0A348AKJ1"/>
<reference evidence="2 3" key="1">
    <citation type="journal article" date="2018" name="Int. J. Syst. Evol. Microbiol.">
        <title>Methylomusa anaerophila gen. nov., sp. nov., an anaerobic methanol-utilizing bacterium isolated from a microbial fuel cell.</title>
        <authorList>
            <person name="Amano N."/>
            <person name="Yamamuro A."/>
            <person name="Miyahara M."/>
            <person name="Kouzuma A."/>
            <person name="Abe T."/>
            <person name="Watanabe K."/>
        </authorList>
    </citation>
    <scope>NUCLEOTIDE SEQUENCE [LARGE SCALE GENOMIC DNA]</scope>
    <source>
        <strain evidence="2 3">MMFC1</strain>
    </source>
</reference>
<accession>A0A348AKJ1</accession>
<dbReference type="Gene3D" id="3.40.50.1010">
    <property type="entry name" value="5'-nuclease"/>
    <property type="match status" value="1"/>
</dbReference>
<evidence type="ECO:0000313" key="2">
    <source>
        <dbReference type="EMBL" id="BBB91589.1"/>
    </source>
</evidence>
<dbReference type="SUPFAM" id="SSF88723">
    <property type="entry name" value="PIN domain-like"/>
    <property type="match status" value="1"/>
</dbReference>
<name>A0A348AKJ1_9FIRM</name>
<proteinExistence type="predicted"/>
<protein>
    <submittedName>
        <fullName evidence="2">tRNA(fMet)-specific endonuclease VapC</fullName>
    </submittedName>
</protein>
<keyword evidence="2" id="KW-0378">Hydrolase</keyword>
<keyword evidence="2" id="KW-0540">Nuclease</keyword>
<keyword evidence="3" id="KW-1185">Reference proteome</keyword>
<organism evidence="2 3">
    <name type="scientific">Methylomusa anaerophila</name>
    <dbReference type="NCBI Taxonomy" id="1930071"/>
    <lineage>
        <taxon>Bacteria</taxon>
        <taxon>Bacillati</taxon>
        <taxon>Bacillota</taxon>
        <taxon>Negativicutes</taxon>
        <taxon>Selenomonadales</taxon>
        <taxon>Sporomusaceae</taxon>
        <taxon>Methylomusa</taxon>
    </lineage>
</organism>
<dbReference type="OrthoDB" id="597982at2"/>